<evidence type="ECO:0000313" key="6">
    <source>
        <dbReference type="EMBL" id="NKI16668.1"/>
    </source>
</evidence>
<evidence type="ECO:0000256" key="1">
    <source>
        <dbReference type="ARBA" id="ARBA00023015"/>
    </source>
</evidence>
<evidence type="ECO:0000256" key="2">
    <source>
        <dbReference type="ARBA" id="ARBA00023125"/>
    </source>
</evidence>
<dbReference type="SUPFAM" id="SSF51206">
    <property type="entry name" value="cAMP-binding domain-like"/>
    <property type="match status" value="1"/>
</dbReference>
<keyword evidence="1" id="KW-0805">Transcription regulation</keyword>
<dbReference type="InterPro" id="IPR018490">
    <property type="entry name" value="cNMP-bd_dom_sf"/>
</dbReference>
<name>A0ABX1GDX4_9GAMM</name>
<dbReference type="InterPro" id="IPR036388">
    <property type="entry name" value="WH-like_DNA-bd_sf"/>
</dbReference>
<dbReference type="Gene3D" id="1.10.10.10">
    <property type="entry name" value="Winged helix-like DNA-binding domain superfamily/Winged helix DNA-binding domain"/>
    <property type="match status" value="1"/>
</dbReference>
<dbReference type="InterPro" id="IPR014710">
    <property type="entry name" value="RmlC-like_jellyroll"/>
</dbReference>
<evidence type="ECO:0000259" key="4">
    <source>
        <dbReference type="PROSITE" id="PS50042"/>
    </source>
</evidence>
<feature type="domain" description="HTH crp-type" evidence="5">
    <location>
        <begin position="147"/>
        <end position="213"/>
    </location>
</feature>
<organism evidence="6 7">
    <name type="scientific">Spongiibacter thalassae</name>
    <dbReference type="NCBI Taxonomy" id="2721624"/>
    <lineage>
        <taxon>Bacteria</taxon>
        <taxon>Pseudomonadati</taxon>
        <taxon>Pseudomonadota</taxon>
        <taxon>Gammaproteobacteria</taxon>
        <taxon>Cellvibrionales</taxon>
        <taxon>Spongiibacteraceae</taxon>
        <taxon>Spongiibacter</taxon>
    </lineage>
</organism>
<evidence type="ECO:0000313" key="7">
    <source>
        <dbReference type="Proteomes" id="UP000765845"/>
    </source>
</evidence>
<sequence length="222" mass="24892">MTDKRDILHGTPLMAGLAEPLVDELLAICQQRRLRDGEYIYRQGEEGDAMYGVLEGKIRLSNTTREGRELLVMLVERGDWIGEVSLFDGAARSQDAYALGDTEVLRIGKEQLDTLLEARPELYRYFVPMLCRKLRLALSYVEATALYPLSARLARRLLDLHQQSADSELHFPQEDLAKMLAVSRQALSRELKRLEAAGAVAVSYGKLRILNVDLLCSEAVAG</sequence>
<dbReference type="SUPFAM" id="SSF46785">
    <property type="entry name" value="Winged helix' DNA-binding domain"/>
    <property type="match status" value="1"/>
</dbReference>
<dbReference type="Pfam" id="PF13545">
    <property type="entry name" value="HTH_Crp_2"/>
    <property type="match status" value="1"/>
</dbReference>
<dbReference type="Gene3D" id="2.60.120.10">
    <property type="entry name" value="Jelly Rolls"/>
    <property type="match status" value="1"/>
</dbReference>
<dbReference type="PANTHER" id="PTHR24567:SF74">
    <property type="entry name" value="HTH-TYPE TRANSCRIPTIONAL REGULATOR ARCR"/>
    <property type="match status" value="1"/>
</dbReference>
<dbReference type="RefSeq" id="WP_168449226.1">
    <property type="nucleotide sequence ID" value="NZ_JAAWWK010000002.1"/>
</dbReference>
<dbReference type="InterPro" id="IPR000595">
    <property type="entry name" value="cNMP-bd_dom"/>
</dbReference>
<dbReference type="SMART" id="SM00419">
    <property type="entry name" value="HTH_CRP"/>
    <property type="match status" value="1"/>
</dbReference>
<dbReference type="Proteomes" id="UP000765845">
    <property type="component" value="Unassembled WGS sequence"/>
</dbReference>
<dbReference type="EMBL" id="JAAWWK010000002">
    <property type="protein sequence ID" value="NKI16668.1"/>
    <property type="molecule type" value="Genomic_DNA"/>
</dbReference>
<keyword evidence="7" id="KW-1185">Reference proteome</keyword>
<reference evidence="6 7" key="1">
    <citation type="submission" date="2020-04" db="EMBL/GenBank/DDBJ databases">
        <authorList>
            <person name="Yoon J."/>
        </authorList>
    </citation>
    <scope>NUCLEOTIDE SEQUENCE [LARGE SCALE GENOMIC DNA]</scope>
    <source>
        <strain evidence="6 7">KMU-166</strain>
    </source>
</reference>
<proteinExistence type="predicted"/>
<dbReference type="InterPro" id="IPR012318">
    <property type="entry name" value="HTH_CRP"/>
</dbReference>
<dbReference type="PROSITE" id="PS50042">
    <property type="entry name" value="CNMP_BINDING_3"/>
    <property type="match status" value="1"/>
</dbReference>
<protein>
    <submittedName>
        <fullName evidence="6">Crp/Fnr family transcriptional regulator</fullName>
    </submittedName>
</protein>
<dbReference type="SMART" id="SM00100">
    <property type="entry name" value="cNMP"/>
    <property type="match status" value="1"/>
</dbReference>
<evidence type="ECO:0000259" key="5">
    <source>
        <dbReference type="PROSITE" id="PS51063"/>
    </source>
</evidence>
<comment type="caution">
    <text evidence="6">The sequence shown here is derived from an EMBL/GenBank/DDBJ whole genome shotgun (WGS) entry which is preliminary data.</text>
</comment>
<evidence type="ECO:0000256" key="3">
    <source>
        <dbReference type="ARBA" id="ARBA00023163"/>
    </source>
</evidence>
<keyword evidence="3" id="KW-0804">Transcription</keyword>
<dbReference type="PROSITE" id="PS51063">
    <property type="entry name" value="HTH_CRP_2"/>
    <property type="match status" value="1"/>
</dbReference>
<keyword evidence="2" id="KW-0238">DNA-binding</keyword>
<gene>
    <name evidence="6" type="ORF">HCU74_04445</name>
</gene>
<dbReference type="InterPro" id="IPR036390">
    <property type="entry name" value="WH_DNA-bd_sf"/>
</dbReference>
<dbReference type="InterPro" id="IPR050397">
    <property type="entry name" value="Env_Response_Regulators"/>
</dbReference>
<feature type="domain" description="Cyclic nucleotide-binding" evidence="4">
    <location>
        <begin position="13"/>
        <end position="133"/>
    </location>
</feature>
<dbReference type="Pfam" id="PF00027">
    <property type="entry name" value="cNMP_binding"/>
    <property type="match status" value="1"/>
</dbReference>
<dbReference type="PANTHER" id="PTHR24567">
    <property type="entry name" value="CRP FAMILY TRANSCRIPTIONAL REGULATORY PROTEIN"/>
    <property type="match status" value="1"/>
</dbReference>
<accession>A0ABX1GDX4</accession>
<dbReference type="CDD" id="cd00038">
    <property type="entry name" value="CAP_ED"/>
    <property type="match status" value="1"/>
</dbReference>